<keyword evidence="2" id="KW-1185">Reference proteome</keyword>
<organism evidence="1 2">
    <name type="scientific">Macrosiphum euphorbiae</name>
    <name type="common">potato aphid</name>
    <dbReference type="NCBI Taxonomy" id="13131"/>
    <lineage>
        <taxon>Eukaryota</taxon>
        <taxon>Metazoa</taxon>
        <taxon>Ecdysozoa</taxon>
        <taxon>Arthropoda</taxon>
        <taxon>Hexapoda</taxon>
        <taxon>Insecta</taxon>
        <taxon>Pterygota</taxon>
        <taxon>Neoptera</taxon>
        <taxon>Paraneoptera</taxon>
        <taxon>Hemiptera</taxon>
        <taxon>Sternorrhyncha</taxon>
        <taxon>Aphidomorpha</taxon>
        <taxon>Aphidoidea</taxon>
        <taxon>Aphididae</taxon>
        <taxon>Macrosiphini</taxon>
        <taxon>Macrosiphum</taxon>
    </lineage>
</organism>
<gene>
    <name evidence="1" type="ORF">MEUPH1_LOCUS22836</name>
</gene>
<dbReference type="Proteomes" id="UP001160148">
    <property type="component" value="Unassembled WGS sequence"/>
</dbReference>
<dbReference type="AlphaFoldDB" id="A0AAV0XJN2"/>
<sequence>MARPKRRFISKRFAGDYGRALHRRRRRKSPADRYYIRYAASSVTALSRRRVVVFPAECQIVIAAGDRPINCNANAARTCPDDDDGRKKFVVVR</sequence>
<name>A0AAV0XJN2_9HEMI</name>
<proteinExistence type="predicted"/>
<comment type="caution">
    <text evidence="1">The sequence shown here is derived from an EMBL/GenBank/DDBJ whole genome shotgun (WGS) entry which is preliminary data.</text>
</comment>
<evidence type="ECO:0000313" key="2">
    <source>
        <dbReference type="Proteomes" id="UP001160148"/>
    </source>
</evidence>
<dbReference type="EMBL" id="CARXXK010000005">
    <property type="protein sequence ID" value="CAI6368483.1"/>
    <property type="molecule type" value="Genomic_DNA"/>
</dbReference>
<protein>
    <submittedName>
        <fullName evidence="1">Uncharacterized protein</fullName>
    </submittedName>
</protein>
<evidence type="ECO:0000313" key="1">
    <source>
        <dbReference type="EMBL" id="CAI6368483.1"/>
    </source>
</evidence>
<accession>A0AAV0XJN2</accession>
<reference evidence="1 2" key="1">
    <citation type="submission" date="2023-01" db="EMBL/GenBank/DDBJ databases">
        <authorList>
            <person name="Whitehead M."/>
        </authorList>
    </citation>
    <scope>NUCLEOTIDE SEQUENCE [LARGE SCALE GENOMIC DNA]</scope>
</reference>